<dbReference type="InterPro" id="IPR003399">
    <property type="entry name" value="Mce/MlaD"/>
</dbReference>
<dbReference type="Pfam" id="PF02470">
    <property type="entry name" value="MlaD"/>
    <property type="match status" value="1"/>
</dbReference>
<dbReference type="Proteomes" id="UP000196138">
    <property type="component" value="Chromosome"/>
</dbReference>
<name>A0A1Y0ET68_9BURK</name>
<reference evidence="2 3" key="1">
    <citation type="submission" date="2017-05" db="EMBL/GenBank/DDBJ databases">
        <authorList>
            <person name="Song R."/>
            <person name="Chenine A.L."/>
            <person name="Ruprecht R.M."/>
        </authorList>
    </citation>
    <scope>NUCLEOTIDE SEQUENCE [LARGE SCALE GENOMIC DNA]</scope>
    <source>
        <strain evidence="2 3">DSM 26136</strain>
    </source>
</reference>
<dbReference type="PANTHER" id="PTHR33371">
    <property type="entry name" value="INTERMEMBRANE PHOSPHOLIPID TRANSPORT SYSTEM BINDING PROTEIN MLAD-RELATED"/>
    <property type="match status" value="1"/>
</dbReference>
<dbReference type="EMBL" id="CP021455">
    <property type="protein sequence ID" value="ARU06776.1"/>
    <property type="molecule type" value="Genomic_DNA"/>
</dbReference>
<proteinExistence type="predicted"/>
<keyword evidence="3" id="KW-1185">Reference proteome</keyword>
<evidence type="ECO:0000313" key="2">
    <source>
        <dbReference type="EMBL" id="ARU06776.1"/>
    </source>
</evidence>
<evidence type="ECO:0000259" key="1">
    <source>
        <dbReference type="Pfam" id="PF02470"/>
    </source>
</evidence>
<gene>
    <name evidence="2" type="ORF">CCO03_10265</name>
</gene>
<evidence type="ECO:0000313" key="3">
    <source>
        <dbReference type="Proteomes" id="UP000196138"/>
    </source>
</evidence>
<feature type="domain" description="Mce/MlaD" evidence="1">
    <location>
        <begin position="36"/>
        <end position="101"/>
    </location>
</feature>
<dbReference type="PANTHER" id="PTHR33371:SF4">
    <property type="entry name" value="INTERMEMBRANE PHOSPHOLIPID TRANSPORT SYSTEM BINDING PROTEIN MLAD"/>
    <property type="match status" value="1"/>
</dbReference>
<protein>
    <submittedName>
        <fullName evidence="2">Mammalian cell entry protein</fullName>
    </submittedName>
</protein>
<dbReference type="InterPro" id="IPR052336">
    <property type="entry name" value="MlaD_Phospholipid_Transporter"/>
</dbReference>
<accession>A0A1Y0ET68</accession>
<organism evidence="2 3">
    <name type="scientific">Comamonas serinivorans</name>
    <dbReference type="NCBI Taxonomy" id="1082851"/>
    <lineage>
        <taxon>Bacteria</taxon>
        <taxon>Pseudomonadati</taxon>
        <taxon>Pseudomonadota</taxon>
        <taxon>Betaproteobacteria</taxon>
        <taxon>Burkholderiales</taxon>
        <taxon>Comamonadaceae</taxon>
        <taxon>Comamonas</taxon>
    </lineage>
</organism>
<dbReference type="AlphaFoldDB" id="A0A1Y0ET68"/>
<dbReference type="OrthoDB" id="8770832at2"/>
<dbReference type="KEGG" id="cser:CCO03_10265"/>
<sequence length="309" mass="32808">MRHLELKAILLLVAFVLALSAAAGYLLYARGAFEPTQQVVLMTDDAEGVTIGMDMTFAGFPIGRVARTELAEDGQVRILVDVPTKDARWLRTSSVVTLEKGVVGGAKLKAFSGVLDDPPLPDGAQLLVLRGDITAEIPKLMNQAHEVLQNVAALTASEGSLGRTLSDLQAVSGRLSGRQGVLGGLMGNEDDARKLVQTIDSANALLARLNTLSGKADSQVFGQGGVVPGAQQTVRELTGLLVDARESLKKVDQVLADATVISGNAKDASSDLGALRSEVEANLRKVERLINQLNRTWPFAPKQQEVKLP</sequence>